<dbReference type="Proteomes" id="UP000749559">
    <property type="component" value="Unassembled WGS sequence"/>
</dbReference>
<dbReference type="EMBL" id="CAIIXF020000001">
    <property type="protein sequence ID" value="CAH1773557.1"/>
    <property type="molecule type" value="Genomic_DNA"/>
</dbReference>
<dbReference type="InterPro" id="IPR038807">
    <property type="entry name" value="CCDC150"/>
</dbReference>
<proteinExistence type="predicted"/>
<evidence type="ECO:0000313" key="2">
    <source>
        <dbReference type="Proteomes" id="UP000749559"/>
    </source>
</evidence>
<comment type="caution">
    <text evidence="1">The sequence shown here is derived from an EMBL/GenBank/DDBJ whole genome shotgun (WGS) entry which is preliminary data.</text>
</comment>
<dbReference type="AlphaFoldDB" id="A0A8J1U9B0"/>
<dbReference type="PANTHER" id="PTHR35352:SF1">
    <property type="entry name" value="COILED-COIL DOMAIN-CONTAINING PROTEIN 150"/>
    <property type="match status" value="1"/>
</dbReference>
<name>A0A8J1U9B0_OWEFU</name>
<dbReference type="PANTHER" id="PTHR35352">
    <property type="entry name" value="COILED-COIL DOMAIN-CONTAINING PROTEIN 150"/>
    <property type="match status" value="1"/>
</dbReference>
<feature type="non-terminal residue" evidence="1">
    <location>
        <position position="1"/>
    </location>
</feature>
<protein>
    <submittedName>
        <fullName evidence="1">Uncharacterized protein</fullName>
    </submittedName>
</protein>
<dbReference type="OrthoDB" id="416454at2759"/>
<gene>
    <name evidence="1" type="ORF">OFUS_LOCUS1137</name>
</gene>
<reference evidence="1" key="1">
    <citation type="submission" date="2022-03" db="EMBL/GenBank/DDBJ databases">
        <authorList>
            <person name="Martin C."/>
        </authorList>
    </citation>
    <scope>NUCLEOTIDE SEQUENCE</scope>
</reference>
<keyword evidence="2" id="KW-1185">Reference proteome</keyword>
<sequence>SNTINNFMCQISSLQAELKALSKAQSDTSHIVLQREDELSKSRREYSDLKQKYQESCHREKDLEKRWRETEDKLLEASNESVQISSNLQEAHDWFKVKFESLQADLKSSKDSQSELERVNAEKDHMLQEEKFKAEQMAKRAQEMIRKSRETISKLADFAESSQEEMNVTKQNFKKQLQAERDHSCFTEKKYAQLMESSARQMQALTQELDFIRKHSRFNDE</sequence>
<accession>A0A8J1U9B0</accession>
<organism evidence="1 2">
    <name type="scientific">Owenia fusiformis</name>
    <name type="common">Polychaete worm</name>
    <dbReference type="NCBI Taxonomy" id="6347"/>
    <lineage>
        <taxon>Eukaryota</taxon>
        <taxon>Metazoa</taxon>
        <taxon>Spiralia</taxon>
        <taxon>Lophotrochozoa</taxon>
        <taxon>Annelida</taxon>
        <taxon>Polychaeta</taxon>
        <taxon>Sedentaria</taxon>
        <taxon>Canalipalpata</taxon>
        <taxon>Sabellida</taxon>
        <taxon>Oweniida</taxon>
        <taxon>Oweniidae</taxon>
        <taxon>Owenia</taxon>
    </lineage>
</organism>
<evidence type="ECO:0000313" key="1">
    <source>
        <dbReference type="EMBL" id="CAH1773557.1"/>
    </source>
</evidence>